<name>A0A2N9I7C1_FAGSY</name>
<feature type="compositionally biased region" description="Low complexity" evidence="1">
    <location>
        <begin position="27"/>
        <end position="46"/>
    </location>
</feature>
<feature type="chain" id="PRO_5014932191" description="Anther-specific protein BCP1" evidence="2">
    <location>
        <begin position="21"/>
        <end position="116"/>
    </location>
</feature>
<dbReference type="AlphaFoldDB" id="A0A2N9I7C1"/>
<sequence length="116" mass="11152">MARQIVLLVVFFAIIGSAFAKQEVLSAKAPASTPTTSPGAAAAGPSNDDAIGTSDEGSSTADVNEAPIGGPVSSAAFPPSTNVDAPSPTPNGATSFKAFGVAGVLAAGAVAGFLSF</sequence>
<protein>
    <recommendedName>
        <fullName evidence="4">Anther-specific protein BCP1</fullName>
    </recommendedName>
</protein>
<evidence type="ECO:0000256" key="1">
    <source>
        <dbReference type="SAM" id="MobiDB-lite"/>
    </source>
</evidence>
<feature type="signal peptide" evidence="2">
    <location>
        <begin position="1"/>
        <end position="20"/>
    </location>
</feature>
<evidence type="ECO:0000313" key="3">
    <source>
        <dbReference type="EMBL" id="SPD19950.1"/>
    </source>
</evidence>
<dbReference type="EMBL" id="OIVN01004913">
    <property type="protein sequence ID" value="SPD19950.1"/>
    <property type="molecule type" value="Genomic_DNA"/>
</dbReference>
<gene>
    <name evidence="3" type="ORF">FSB_LOCUS47832</name>
</gene>
<evidence type="ECO:0000256" key="2">
    <source>
        <dbReference type="SAM" id="SignalP"/>
    </source>
</evidence>
<evidence type="ECO:0008006" key="4">
    <source>
        <dbReference type="Google" id="ProtNLM"/>
    </source>
</evidence>
<feature type="compositionally biased region" description="Polar residues" evidence="1">
    <location>
        <begin position="79"/>
        <end position="90"/>
    </location>
</feature>
<accession>A0A2N9I7C1</accession>
<organism evidence="3">
    <name type="scientific">Fagus sylvatica</name>
    <name type="common">Beechnut</name>
    <dbReference type="NCBI Taxonomy" id="28930"/>
    <lineage>
        <taxon>Eukaryota</taxon>
        <taxon>Viridiplantae</taxon>
        <taxon>Streptophyta</taxon>
        <taxon>Embryophyta</taxon>
        <taxon>Tracheophyta</taxon>
        <taxon>Spermatophyta</taxon>
        <taxon>Magnoliopsida</taxon>
        <taxon>eudicotyledons</taxon>
        <taxon>Gunneridae</taxon>
        <taxon>Pentapetalae</taxon>
        <taxon>rosids</taxon>
        <taxon>fabids</taxon>
        <taxon>Fagales</taxon>
        <taxon>Fagaceae</taxon>
        <taxon>Fagus</taxon>
    </lineage>
</organism>
<keyword evidence="2" id="KW-0732">Signal</keyword>
<feature type="region of interest" description="Disordered" evidence="1">
    <location>
        <begin position="27"/>
        <end position="90"/>
    </location>
</feature>
<reference evidence="3" key="1">
    <citation type="submission" date="2018-02" db="EMBL/GenBank/DDBJ databases">
        <authorList>
            <person name="Cohen D.B."/>
            <person name="Kent A.D."/>
        </authorList>
    </citation>
    <scope>NUCLEOTIDE SEQUENCE</scope>
</reference>
<proteinExistence type="predicted"/>